<evidence type="ECO:0000256" key="2">
    <source>
        <dbReference type="ARBA" id="ARBA00004496"/>
    </source>
</evidence>
<dbReference type="Gene3D" id="3.40.50.1010">
    <property type="entry name" value="5'-nuclease"/>
    <property type="match status" value="1"/>
</dbReference>
<dbReference type="Gene3D" id="1.25.40.10">
    <property type="entry name" value="Tetratricopeptide repeat domain"/>
    <property type="match status" value="1"/>
</dbReference>
<evidence type="ECO:0000259" key="7">
    <source>
        <dbReference type="SMART" id="SM00670"/>
    </source>
</evidence>
<dbReference type="InterPro" id="IPR019458">
    <property type="entry name" value="Est1-like_N"/>
</dbReference>
<evidence type="ECO:0000256" key="1">
    <source>
        <dbReference type="ARBA" id="ARBA00004123"/>
    </source>
</evidence>
<dbReference type="InParanoid" id="A0A7F5RB44"/>
<feature type="compositionally biased region" description="Polar residues" evidence="6">
    <location>
        <begin position="396"/>
        <end position="409"/>
    </location>
</feature>
<feature type="compositionally biased region" description="Basic and acidic residues" evidence="6">
    <location>
        <begin position="201"/>
        <end position="211"/>
    </location>
</feature>
<dbReference type="InterPro" id="IPR029060">
    <property type="entry name" value="PIN-like_dom_sf"/>
</dbReference>
<feature type="compositionally biased region" description="Basic and acidic residues" evidence="6">
    <location>
        <begin position="52"/>
        <end position="73"/>
    </location>
</feature>
<dbReference type="Pfam" id="PF13638">
    <property type="entry name" value="PIN_4"/>
    <property type="match status" value="1"/>
</dbReference>
<feature type="region of interest" description="Disordered" evidence="6">
    <location>
        <begin position="423"/>
        <end position="443"/>
    </location>
</feature>
<feature type="compositionally biased region" description="Basic and acidic residues" evidence="6">
    <location>
        <begin position="709"/>
        <end position="723"/>
    </location>
</feature>
<dbReference type="SMART" id="SM00670">
    <property type="entry name" value="PINc"/>
    <property type="match status" value="1"/>
</dbReference>
<dbReference type="PANTHER" id="PTHR15696">
    <property type="entry name" value="SMG-7 SUPPRESSOR WITH MORPHOLOGICAL EFFECT ON GENITALIA PROTEIN 7"/>
    <property type="match status" value="1"/>
</dbReference>
<evidence type="ECO:0000256" key="5">
    <source>
        <dbReference type="ARBA" id="ARBA00023242"/>
    </source>
</evidence>
<dbReference type="OrthoDB" id="2017974at2759"/>
<keyword evidence="3" id="KW-0963">Cytoplasm</keyword>
<dbReference type="PANTHER" id="PTHR15696:SF0">
    <property type="entry name" value="TELOMERASE-BINDING PROTEIN EST1A"/>
    <property type="match status" value="1"/>
</dbReference>
<dbReference type="InterPro" id="IPR002716">
    <property type="entry name" value="PIN_dom"/>
</dbReference>
<evidence type="ECO:0000313" key="8">
    <source>
        <dbReference type="Proteomes" id="UP000192223"/>
    </source>
</evidence>
<feature type="compositionally biased region" description="Basic residues" evidence="6">
    <location>
        <begin position="526"/>
        <end position="541"/>
    </location>
</feature>
<dbReference type="GO" id="GO:0000184">
    <property type="term" value="P:nuclear-transcribed mRNA catabolic process, nonsense-mediated decay"/>
    <property type="evidence" value="ECO:0007669"/>
    <property type="project" value="UniProtKB-KW"/>
</dbReference>
<keyword evidence="4" id="KW-0866">Nonsense-mediated mRNA decay</keyword>
<evidence type="ECO:0000256" key="6">
    <source>
        <dbReference type="SAM" id="MobiDB-lite"/>
    </source>
</evidence>
<dbReference type="GO" id="GO:0042162">
    <property type="term" value="F:telomeric DNA binding"/>
    <property type="evidence" value="ECO:0007669"/>
    <property type="project" value="TreeGrafter"/>
</dbReference>
<comment type="subcellular location">
    <subcellularLocation>
        <location evidence="2">Cytoplasm</location>
    </subcellularLocation>
    <subcellularLocation>
        <location evidence="1">Nucleus</location>
    </subcellularLocation>
</comment>
<dbReference type="CDD" id="cd09885">
    <property type="entry name" value="PIN_Smg6-like"/>
    <property type="match status" value="1"/>
</dbReference>
<dbReference type="SUPFAM" id="SSF48452">
    <property type="entry name" value="TPR-like"/>
    <property type="match status" value="1"/>
</dbReference>
<organism evidence="8 9">
    <name type="scientific">Agrilus planipennis</name>
    <name type="common">Emerald ash borer</name>
    <name type="synonym">Agrilus marcopoli</name>
    <dbReference type="NCBI Taxonomy" id="224129"/>
    <lineage>
        <taxon>Eukaryota</taxon>
        <taxon>Metazoa</taxon>
        <taxon>Ecdysozoa</taxon>
        <taxon>Arthropoda</taxon>
        <taxon>Hexapoda</taxon>
        <taxon>Insecta</taxon>
        <taxon>Pterygota</taxon>
        <taxon>Neoptera</taxon>
        <taxon>Endopterygota</taxon>
        <taxon>Coleoptera</taxon>
        <taxon>Polyphaga</taxon>
        <taxon>Elateriformia</taxon>
        <taxon>Buprestoidea</taxon>
        <taxon>Buprestidae</taxon>
        <taxon>Agrilinae</taxon>
        <taxon>Agrilus</taxon>
    </lineage>
</organism>
<dbReference type="GO" id="GO:0070034">
    <property type="term" value="F:telomerase RNA binding"/>
    <property type="evidence" value="ECO:0007669"/>
    <property type="project" value="TreeGrafter"/>
</dbReference>
<feature type="region of interest" description="Disordered" evidence="6">
    <location>
        <begin position="1"/>
        <end position="22"/>
    </location>
</feature>
<feature type="region of interest" description="Disordered" evidence="6">
    <location>
        <begin position="44"/>
        <end position="107"/>
    </location>
</feature>
<dbReference type="RefSeq" id="XP_025833198.1">
    <property type="nucleotide sequence ID" value="XM_025977413.1"/>
</dbReference>
<dbReference type="Proteomes" id="UP000192223">
    <property type="component" value="Unplaced"/>
</dbReference>
<reference evidence="9" key="1">
    <citation type="submission" date="2025-08" db="UniProtKB">
        <authorList>
            <consortium name="RefSeq"/>
        </authorList>
    </citation>
    <scope>IDENTIFICATION</scope>
    <source>
        <tissue evidence="9">Entire body</tissue>
    </source>
</reference>
<evidence type="ECO:0000256" key="4">
    <source>
        <dbReference type="ARBA" id="ARBA00023161"/>
    </source>
</evidence>
<feature type="region of interest" description="Disordered" evidence="6">
    <location>
        <begin position="128"/>
        <end position="239"/>
    </location>
</feature>
<feature type="compositionally biased region" description="Basic residues" evidence="6">
    <location>
        <begin position="149"/>
        <end position="158"/>
    </location>
</feature>
<accession>A0A7F5RB44</accession>
<gene>
    <name evidence="9" type="primary">LOC108742138</name>
</gene>
<feature type="region of interest" description="Disordered" evidence="6">
    <location>
        <begin position="631"/>
        <end position="653"/>
    </location>
</feature>
<feature type="region of interest" description="Disordered" evidence="6">
    <location>
        <begin position="369"/>
        <end position="409"/>
    </location>
</feature>
<dbReference type="Pfam" id="PF10373">
    <property type="entry name" value="EST1_DNA_bind"/>
    <property type="match status" value="1"/>
</dbReference>
<feature type="compositionally biased region" description="Basic and acidic residues" evidence="6">
    <location>
        <begin position="586"/>
        <end position="612"/>
    </location>
</feature>
<dbReference type="GO" id="GO:0005697">
    <property type="term" value="C:telomerase holoenzyme complex"/>
    <property type="evidence" value="ECO:0007669"/>
    <property type="project" value="TreeGrafter"/>
</dbReference>
<feature type="compositionally biased region" description="Polar residues" evidence="6">
    <location>
        <begin position="132"/>
        <end position="141"/>
    </location>
</feature>
<dbReference type="InterPro" id="IPR018834">
    <property type="entry name" value="DNA/RNA-bd_Est1-type"/>
</dbReference>
<evidence type="ECO:0000256" key="3">
    <source>
        <dbReference type="ARBA" id="ARBA00022490"/>
    </source>
</evidence>
<name>A0A7F5RB44_AGRPL</name>
<feature type="region of interest" description="Disordered" evidence="6">
    <location>
        <begin position="513"/>
        <end position="612"/>
    </location>
</feature>
<feature type="region of interest" description="Disordered" evidence="6">
    <location>
        <begin position="1062"/>
        <end position="1097"/>
    </location>
</feature>
<feature type="compositionally biased region" description="Basic and acidic residues" evidence="6">
    <location>
        <begin position="1062"/>
        <end position="1088"/>
    </location>
</feature>
<keyword evidence="5" id="KW-0539">Nucleus</keyword>
<feature type="domain" description="PIN" evidence="7">
    <location>
        <begin position="1496"/>
        <end position="1648"/>
    </location>
</feature>
<feature type="compositionally biased region" description="Basic and acidic residues" evidence="6">
    <location>
        <begin position="676"/>
        <end position="700"/>
    </location>
</feature>
<feature type="compositionally biased region" description="Basic and acidic residues" evidence="6">
    <location>
        <begin position="542"/>
        <end position="561"/>
    </location>
</feature>
<dbReference type="SUPFAM" id="SSF88723">
    <property type="entry name" value="PIN domain-like"/>
    <property type="match status" value="1"/>
</dbReference>
<evidence type="ECO:0000313" key="9">
    <source>
        <dbReference type="RefSeq" id="XP_025833198.1"/>
    </source>
</evidence>
<dbReference type="InterPro" id="IPR011990">
    <property type="entry name" value="TPR-like_helical_dom_sf"/>
</dbReference>
<dbReference type="FunFam" id="3.40.50.1010:FF:000047">
    <property type="entry name" value="Blast:Telomerase-binding protein EST1A"/>
    <property type="match status" value="1"/>
</dbReference>
<dbReference type="GeneID" id="108742138"/>
<feature type="region of interest" description="Disordered" evidence="6">
    <location>
        <begin position="676"/>
        <end position="724"/>
    </location>
</feature>
<keyword evidence="8" id="KW-1185">Reference proteome</keyword>
<proteinExistence type="predicted"/>
<dbReference type="InterPro" id="IPR045153">
    <property type="entry name" value="Est1/Ebs1-like"/>
</dbReference>
<dbReference type="GO" id="GO:0005737">
    <property type="term" value="C:cytoplasm"/>
    <property type="evidence" value="ECO:0007669"/>
    <property type="project" value="UniProtKB-SubCell"/>
</dbReference>
<dbReference type="KEGG" id="apln:108742138"/>
<protein>
    <submittedName>
        <fullName evidence="9">Uncharacterized protein LOC108742138</fullName>
    </submittedName>
</protein>
<sequence length="1670" mass="191110">MKRGKPVQQIYRPGSGPLRRTGQILEESESDTNVIINARNNAVKSSVNRSKLKSENNSPRDHNLDVVSEKLGDMDINDNSTNKRKSKKPDQSFYVPKPLVQAREGSVNKSTENLAYSNVDQCSAENKELSGSVGSNLTYSNGIIEGSRPKRFSNRRRLSISSDTQDRNWRASSPSKKDFEYRRDNRDFRRGSEPRNITSRNWDRGARDSRSVDPTYKGYQSNEKVRAKPPSGRRPSGVSLDLAKLDSLPPRLQKKFLEENKLLGSYIGTQSEGTWDGNSLTFQGSHRPNISQTACMSDRNYSLPSHAHLSLQQQNVHNQYQFSNSPQCYYTLPHGIPRGRGRLQHEYDHSHTNYYNKCNTGDPYYLTSPFNSRPSTPPSVVPATYGNENMSHHSSRPSTPLSLSHNNNNGAIAGAERQEICDKSQEAGDFQAASDTVNEGNNKSRDMMIRGFRDSLKQQLSPVSPPTPPEKQIGIPKETAVTVNKVLDWSEEVELEALSDALTRSSSVTSLIENSTAISNPQNTRKQSKKKTKKRKNRSKSRQNDKNSDYQHTHYLEHGYDQSRNSSSRDQPFKVPEGRGRRRRNSRDSSYDRRGYRSRRTSREPSFERNINENEPQNWREEIIRCRAASEKDDRIRRDSEKDERIRRDSDRDDKIRRESERDNRVRINSDRDDRIRRDSERDERPTRESEKEYATRKDSGGGGNYIRRNSEKEVLKEPEMGSKKGGLLVLPQKEAETVSGIATERPHYPEMQRKPVSPGTQQQKCLFDPKNPNKPIIINSSSCRVSVPGFTDNTEPPPELNQYTDQLGNQRPVWYNENSDNWKSCRFPGLLKEVKQADLELQYINNSGMILVHWGNVIKLRRFLMESLKYLLCKDIKFCQSENVEQHLWKILYHNIIETMRKAIANDAQNKEQYKGFLLWIIEEGTNYFESLLELLEQTHNFKLSDHLGNNNNTTPKGSKYAGLALISAQKLFLFLGDLGRYKEEVNETSNYGKCRQWYIKACELNPKNGRPYNQLAVLAFCARRKLDAVYFYMRSLMSSNPVQSARETLISLLDENRKKYEQGEKKRREERLERARQHMKDKESESSSHSSSLRKEIWIRPDGGRRVHRTTSAVQDPKPLDSEEEDLASLSSVEVNKRFVTSYLHVHGKLINKIGMETFQEAAMQMLKEFRALLQCSPLPIKSNRLYQLLALNMFAIESTQLKDPQLQAQPGYRSELQERALVVSLQMFNLILERCNLLLQEYIKTNKEHTSSIRNSSLFEDILVLLPAVKVWCDWMLCHSSVWNPPPSTQDYRVGPPGDAWARLASLMNLLEKLDKSVASSFITEPREGYELVRLPEDSALSGFTPLMYNENIPQFAPKEVDMEGAQFTLRLSKLLFFGTVFLCGLEPPVLKLEIEKDFQKYISVVNVCSNRDSTPSPPELTEDSDLYLECFSEDEEELPPKITEDAPAEISELLSRKVELEKRHRTQELHRQRVQNILRQQVVSVQIEVKPKILVPDTNCFIDYLHMIKAAASAHVYTLMVPLVVLNELEGLAKGGKGPLPSPRNVLDPSHIKKVAVAAKLALDFLQIRQPNIKCVTTKGTTLTSFTFTVEDDSSIDSTLKNDDKILATCLVLCKNSKDQVVEGEPRNLFREVVLLTDDRNLRVKALARDVPVREVPDFIKWAGLG</sequence>
<feature type="compositionally biased region" description="Basic and acidic residues" evidence="6">
    <location>
        <begin position="164"/>
        <end position="193"/>
    </location>
</feature>
<dbReference type="Pfam" id="PF10374">
    <property type="entry name" value="EST1"/>
    <property type="match status" value="1"/>
</dbReference>